<feature type="signal peptide" evidence="1">
    <location>
        <begin position="1"/>
        <end position="17"/>
    </location>
</feature>
<keyword evidence="1" id="KW-0732">Signal</keyword>
<accession>A0A5N4DA10</accession>
<protein>
    <recommendedName>
        <fullName evidence="4">Secreted protein</fullName>
    </recommendedName>
</protein>
<evidence type="ECO:0008006" key="4">
    <source>
        <dbReference type="Google" id="ProtNLM"/>
    </source>
</evidence>
<dbReference type="Proteomes" id="UP000299084">
    <property type="component" value="Unassembled WGS sequence"/>
</dbReference>
<sequence length="69" mass="7791">MHFLLILHVHIWVSTDCVPVVFIRIQVDGSASVWERGDGANYRLGPRAFAWGGTSLQLFIDQTKFMGQT</sequence>
<gene>
    <name evidence="2" type="ORF">Cadr_000012874</name>
</gene>
<name>A0A5N4DA10_CAMDR</name>
<feature type="chain" id="PRO_5024404197" description="Secreted protein" evidence="1">
    <location>
        <begin position="18"/>
        <end position="69"/>
    </location>
</feature>
<evidence type="ECO:0000313" key="2">
    <source>
        <dbReference type="EMBL" id="KAB1267900.1"/>
    </source>
</evidence>
<comment type="caution">
    <text evidence="2">The sequence shown here is derived from an EMBL/GenBank/DDBJ whole genome shotgun (WGS) entry which is preliminary data.</text>
</comment>
<evidence type="ECO:0000256" key="1">
    <source>
        <dbReference type="SAM" id="SignalP"/>
    </source>
</evidence>
<dbReference type="AlphaFoldDB" id="A0A5N4DA10"/>
<keyword evidence="3" id="KW-1185">Reference proteome</keyword>
<organism evidence="2 3">
    <name type="scientific">Camelus dromedarius</name>
    <name type="common">Dromedary</name>
    <name type="synonym">Arabian camel</name>
    <dbReference type="NCBI Taxonomy" id="9838"/>
    <lineage>
        <taxon>Eukaryota</taxon>
        <taxon>Metazoa</taxon>
        <taxon>Chordata</taxon>
        <taxon>Craniata</taxon>
        <taxon>Vertebrata</taxon>
        <taxon>Euteleostomi</taxon>
        <taxon>Mammalia</taxon>
        <taxon>Eutheria</taxon>
        <taxon>Laurasiatheria</taxon>
        <taxon>Artiodactyla</taxon>
        <taxon>Tylopoda</taxon>
        <taxon>Camelidae</taxon>
        <taxon>Camelus</taxon>
    </lineage>
</organism>
<dbReference type="EMBL" id="JWIN03000014">
    <property type="protein sequence ID" value="KAB1267900.1"/>
    <property type="molecule type" value="Genomic_DNA"/>
</dbReference>
<reference evidence="2 3" key="1">
    <citation type="journal article" date="2019" name="Mol. Ecol. Resour.">
        <title>Improving Illumina assemblies with Hi-C and long reads: an example with the North African dromedary.</title>
        <authorList>
            <person name="Elbers J.P."/>
            <person name="Rogers M.F."/>
            <person name="Perelman P.L."/>
            <person name="Proskuryakova A.A."/>
            <person name="Serdyukova N.A."/>
            <person name="Johnson W.E."/>
            <person name="Horin P."/>
            <person name="Corander J."/>
            <person name="Murphy D."/>
            <person name="Burger P.A."/>
        </authorList>
    </citation>
    <scope>NUCLEOTIDE SEQUENCE [LARGE SCALE GENOMIC DNA]</scope>
    <source>
        <strain evidence="2">Drom800</strain>
        <tissue evidence="2">Blood</tissue>
    </source>
</reference>
<proteinExistence type="predicted"/>
<evidence type="ECO:0000313" key="3">
    <source>
        <dbReference type="Proteomes" id="UP000299084"/>
    </source>
</evidence>